<dbReference type="PANTHER" id="PTHR33992:SF1">
    <property type="entry name" value="RIBONUCLEASE P PROTEIN COMPONENT"/>
    <property type="match status" value="1"/>
</dbReference>
<dbReference type="InterPro" id="IPR020568">
    <property type="entry name" value="Ribosomal_Su5_D2-typ_SF"/>
</dbReference>
<evidence type="ECO:0000256" key="4">
    <source>
        <dbReference type="ARBA" id="ARBA00022759"/>
    </source>
</evidence>
<sequence length="114" mass="13059">MLKESVLSGKRNFDRVYKKGKSTAHKYVVVFFKENGLSYGRVAFLASKKVGNAVTRNRARRLMKESVRLSDINFTGFDVIFIARNTIKKETKCEDVRRSLLSAVKKTAIAKNRR</sequence>
<evidence type="ECO:0000313" key="9">
    <source>
        <dbReference type="EMBL" id="MBE5035551.1"/>
    </source>
</evidence>
<evidence type="ECO:0000313" key="10">
    <source>
        <dbReference type="Proteomes" id="UP001516588"/>
    </source>
</evidence>
<dbReference type="PROSITE" id="PS00648">
    <property type="entry name" value="RIBONUCLEASE_P"/>
    <property type="match status" value="1"/>
</dbReference>
<dbReference type="InterPro" id="IPR014721">
    <property type="entry name" value="Ribsml_uS5_D2-typ_fold_subgr"/>
</dbReference>
<dbReference type="SUPFAM" id="SSF54211">
    <property type="entry name" value="Ribosomal protein S5 domain 2-like"/>
    <property type="match status" value="1"/>
</dbReference>
<dbReference type="PANTHER" id="PTHR33992">
    <property type="entry name" value="RIBONUCLEASE P PROTEIN COMPONENT"/>
    <property type="match status" value="1"/>
</dbReference>
<accession>A0ABR9QXG2</accession>
<dbReference type="InterPro" id="IPR000100">
    <property type="entry name" value="RNase_P"/>
</dbReference>
<evidence type="ECO:0000256" key="3">
    <source>
        <dbReference type="ARBA" id="ARBA00022722"/>
    </source>
</evidence>
<dbReference type="EC" id="3.1.26.5" evidence="7 8"/>
<dbReference type="NCBIfam" id="TIGR00188">
    <property type="entry name" value="rnpA"/>
    <property type="match status" value="1"/>
</dbReference>
<dbReference type="EMBL" id="JADCKA010000006">
    <property type="protein sequence ID" value="MBE5035551.1"/>
    <property type="molecule type" value="Genomic_DNA"/>
</dbReference>
<keyword evidence="5 7" id="KW-0378">Hydrolase</keyword>
<keyword evidence="6 7" id="KW-0694">RNA-binding</keyword>
<protein>
    <recommendedName>
        <fullName evidence="7 8">Ribonuclease P protein component</fullName>
        <shortName evidence="7">RNase P protein</shortName>
        <shortName evidence="7">RNaseP protein</shortName>
        <ecNumber evidence="7 8">3.1.26.5</ecNumber>
    </recommendedName>
    <alternativeName>
        <fullName evidence="7">Protein C5</fullName>
    </alternativeName>
</protein>
<evidence type="ECO:0000256" key="2">
    <source>
        <dbReference type="ARBA" id="ARBA00022694"/>
    </source>
</evidence>
<comment type="subunit">
    <text evidence="7">Consists of a catalytic RNA component (M1 or rnpB) and a protein subunit.</text>
</comment>
<comment type="caution">
    <text evidence="9">The sequence shown here is derived from an EMBL/GenBank/DDBJ whole genome shotgun (WGS) entry which is preliminary data.</text>
</comment>
<dbReference type="InterPro" id="IPR020539">
    <property type="entry name" value="RNase_P_CS"/>
</dbReference>
<dbReference type="Pfam" id="PF00825">
    <property type="entry name" value="Ribonuclease_P"/>
    <property type="match status" value="1"/>
</dbReference>
<keyword evidence="3 7" id="KW-0540">Nuclease</keyword>
<name>A0ABR9QXG2_9FIRM</name>
<evidence type="ECO:0000256" key="5">
    <source>
        <dbReference type="ARBA" id="ARBA00022801"/>
    </source>
</evidence>
<comment type="similarity">
    <text evidence="7">Belongs to the RnpA family.</text>
</comment>
<reference evidence="9 10" key="1">
    <citation type="submission" date="2020-10" db="EMBL/GenBank/DDBJ databases">
        <title>ChiBAC.</title>
        <authorList>
            <person name="Zenner C."/>
            <person name="Hitch T.C.A."/>
            <person name="Clavel T."/>
        </authorList>
    </citation>
    <scope>NUCLEOTIDE SEQUENCE [LARGE SCALE GENOMIC DNA]</scope>
    <source>
        <strain evidence="9 10">DSM 108706</strain>
    </source>
</reference>
<evidence type="ECO:0000256" key="7">
    <source>
        <dbReference type="HAMAP-Rule" id="MF_00227"/>
    </source>
</evidence>
<dbReference type="Proteomes" id="UP001516588">
    <property type="component" value="Unassembled WGS sequence"/>
</dbReference>
<dbReference type="RefSeq" id="WP_226385200.1">
    <property type="nucleotide sequence ID" value="NZ_JADCKA010000006.1"/>
</dbReference>
<proteinExistence type="inferred from homology"/>
<dbReference type="Gene3D" id="3.30.230.10">
    <property type="match status" value="1"/>
</dbReference>
<keyword evidence="4 7" id="KW-0255">Endonuclease</keyword>
<comment type="catalytic activity">
    <reaction evidence="7">
        <text>Endonucleolytic cleavage of RNA, removing 5'-extranucleotides from tRNA precursor.</text>
        <dbReference type="EC" id="3.1.26.5"/>
    </reaction>
</comment>
<keyword evidence="10" id="KW-1185">Reference proteome</keyword>
<evidence type="ECO:0000256" key="8">
    <source>
        <dbReference type="NCBIfam" id="TIGR00188"/>
    </source>
</evidence>
<gene>
    <name evidence="7 9" type="primary">rnpA</name>
    <name evidence="9" type="ORF">INF20_04550</name>
</gene>
<evidence type="ECO:0000256" key="1">
    <source>
        <dbReference type="ARBA" id="ARBA00002663"/>
    </source>
</evidence>
<keyword evidence="2 7" id="KW-0819">tRNA processing</keyword>
<organism evidence="9 10">
    <name type="scientific">Gallibacter intestinalis</name>
    <dbReference type="NCBI Taxonomy" id="2779356"/>
    <lineage>
        <taxon>Bacteria</taxon>
        <taxon>Bacillati</taxon>
        <taxon>Bacillota</taxon>
        <taxon>Clostridia</taxon>
        <taxon>Eubacteriales</taxon>
        <taxon>Eubacteriaceae</taxon>
        <taxon>Gallibacter</taxon>
    </lineage>
</organism>
<comment type="function">
    <text evidence="1 7">RNaseP catalyzes the removal of the 5'-leader sequence from pre-tRNA to produce the mature 5'-terminus. It can also cleave other RNA substrates such as 4.5S RNA. The protein component plays an auxiliary but essential role in vivo by binding to the 5'-leader sequence and broadening the substrate specificity of the ribozyme.</text>
</comment>
<dbReference type="GO" id="GO:0004526">
    <property type="term" value="F:ribonuclease P activity"/>
    <property type="evidence" value="ECO:0007669"/>
    <property type="project" value="UniProtKB-EC"/>
</dbReference>
<dbReference type="HAMAP" id="MF_00227">
    <property type="entry name" value="RNase_P"/>
    <property type="match status" value="1"/>
</dbReference>
<evidence type="ECO:0000256" key="6">
    <source>
        <dbReference type="ARBA" id="ARBA00022884"/>
    </source>
</evidence>